<dbReference type="GO" id="GO:0004016">
    <property type="term" value="F:adenylate cyclase activity"/>
    <property type="evidence" value="ECO:0007669"/>
    <property type="project" value="TreeGrafter"/>
</dbReference>
<dbReference type="PANTHER" id="PTHR16305:SF28">
    <property type="entry name" value="GUANYLATE CYCLASE DOMAIN-CONTAINING PROTEIN"/>
    <property type="match status" value="1"/>
</dbReference>
<proteinExistence type="predicted"/>
<dbReference type="Pfam" id="PF13191">
    <property type="entry name" value="AAA_16"/>
    <property type="match status" value="1"/>
</dbReference>
<keyword evidence="2" id="KW-0067">ATP-binding</keyword>
<dbReference type="InterPro" id="IPR027417">
    <property type="entry name" value="P-loop_NTPase"/>
</dbReference>
<name>A0A5B8R9K4_9ZZZZ</name>
<keyword evidence="1" id="KW-0547">Nucleotide-binding</keyword>
<accession>A0A5B8R9K4</accession>
<dbReference type="AlphaFoldDB" id="A0A5B8R9K4"/>
<dbReference type="InterPro" id="IPR041664">
    <property type="entry name" value="AAA_16"/>
</dbReference>
<gene>
    <name evidence="4" type="ORF">KBTEX_00488</name>
</gene>
<dbReference type="GO" id="GO:0005524">
    <property type="term" value="F:ATP binding"/>
    <property type="evidence" value="ECO:0007669"/>
    <property type="project" value="UniProtKB-KW"/>
</dbReference>
<feature type="domain" description="Orc1-like AAA ATPase" evidence="3">
    <location>
        <begin position="190"/>
        <end position="381"/>
    </location>
</feature>
<organism evidence="4">
    <name type="scientific">uncultured organism</name>
    <dbReference type="NCBI Taxonomy" id="155900"/>
    <lineage>
        <taxon>unclassified sequences</taxon>
        <taxon>environmental samples</taxon>
    </lineage>
</organism>
<dbReference type="Gene3D" id="3.40.50.300">
    <property type="entry name" value="P-loop containing nucleotide triphosphate hydrolases"/>
    <property type="match status" value="1"/>
</dbReference>
<dbReference type="Gene3D" id="3.30.70.1230">
    <property type="entry name" value="Nucleotide cyclase"/>
    <property type="match status" value="1"/>
</dbReference>
<evidence type="ECO:0000313" key="4">
    <source>
        <dbReference type="EMBL" id="QEA04184.1"/>
    </source>
</evidence>
<evidence type="ECO:0000259" key="3">
    <source>
        <dbReference type="Pfam" id="PF13191"/>
    </source>
</evidence>
<dbReference type="SUPFAM" id="SSF52540">
    <property type="entry name" value="P-loop containing nucleoside triphosphate hydrolases"/>
    <property type="match status" value="1"/>
</dbReference>
<protein>
    <recommendedName>
        <fullName evidence="3">Orc1-like AAA ATPase domain-containing protein</fullName>
    </recommendedName>
</protein>
<dbReference type="PANTHER" id="PTHR16305">
    <property type="entry name" value="TESTICULAR SOLUBLE ADENYLYL CYCLASE"/>
    <property type="match status" value="1"/>
</dbReference>
<dbReference type="InterPro" id="IPR029787">
    <property type="entry name" value="Nucleotide_cyclase"/>
</dbReference>
<evidence type="ECO:0000256" key="2">
    <source>
        <dbReference type="ARBA" id="ARBA00022840"/>
    </source>
</evidence>
<evidence type="ECO:0000256" key="1">
    <source>
        <dbReference type="ARBA" id="ARBA00022741"/>
    </source>
</evidence>
<sequence>MQAAGEPELQRRLVTVVAVCLQLPADWDSEERVRGIAETTRQAGVIADEHGGLAGRSHGGRLVLYFGYPVASGSATIQAVRAGLRITREALSGSPGSARVAVHSGRMLTADSTALPDPSGELSDATLRLAEAAPAGECVVTDTVHERVRVYFDTVRVGNGEQTIGLHRVTGDRGIEDRVALSGREGGMSPLIGREDELRRLRQAWEGVRGGRFALVAMEGEPGIGKSRLVQRLVSEVRAREEGLAVVMRCNAETLRQPLLPVIRALREHLPGTDVDGSDDQWVARVNAFVEAFPGMPPGSAGVLGRLIEADGAWPNALISEYADPAEGRDSVLGLLVGVAAAMAARMPLLLVVEDLHWSDSTTAMLLRRFVQELADCPVMVLVTARSGTTYPWRVDDPVERLLLRRLDARESAELFAVLEGSDRLSAAVRERILYHGDGIPLFIEELVCHYRLRAPSENVPATLQDLLAGRMEALAEARGLAQLAATLGREFDGERLAAISTLDGDDLERGIAHLIGIGFLERLNATARTPGRYRFRHSLIREAVYESQVDSERRRAHARIAEVLRERYPDSGRESPEVLARHLAAAGNAEEALPYFVRAGYRMLARAAHMEALSQFSEAHDIVDGLPENGTRRESMVDVLLGLGLSRMACSGYGAAEVYATFRRAAELHDGASDPQRHFLILWAQWESSSSHDGFAESQRLADEMERIATASGGRHMRIASDYAQVNTRFYRGDLPASRAYLESVLAAYDNTDHLELVSRFGDNPAFTARSLGAMTLWNVGAPGRARCLIDETVALVDITGHPPSRAFCYTFRALLAQCRDDPAMVRQDAEHVLAIAQARDYALWQRAGQGLLGWAMARDGDHEGVELCERAAADVRHVMYGASTSLLRLHIAGLMQLSRYRRAREVLGGALSDVARIGNRCFLPELYRWRAELAMHLSGDRGAAARDLEDAEAVAERQGAALEQLRVHIAQRDLGVVPHRTADRDHALEAVLARFEDGQDLADVRRAREMLGRAGA</sequence>
<reference evidence="4" key="1">
    <citation type="submission" date="2019-06" db="EMBL/GenBank/DDBJ databases">
        <authorList>
            <person name="Murdoch R.W."/>
            <person name="Fathepure B."/>
        </authorList>
    </citation>
    <scope>NUCLEOTIDE SEQUENCE</scope>
</reference>
<dbReference type="SUPFAM" id="SSF55073">
    <property type="entry name" value="Nucleotide cyclase"/>
    <property type="match status" value="1"/>
</dbReference>
<dbReference type="EMBL" id="MN079080">
    <property type="protein sequence ID" value="QEA04184.1"/>
    <property type="molecule type" value="Genomic_DNA"/>
</dbReference>